<evidence type="ECO:0000313" key="2">
    <source>
        <dbReference type="Proteomes" id="UP000663836"/>
    </source>
</evidence>
<accession>A0A820KT03</accession>
<organism evidence="1 2">
    <name type="scientific">Rotaria sordida</name>
    <dbReference type="NCBI Taxonomy" id="392033"/>
    <lineage>
        <taxon>Eukaryota</taxon>
        <taxon>Metazoa</taxon>
        <taxon>Spiralia</taxon>
        <taxon>Gnathifera</taxon>
        <taxon>Rotifera</taxon>
        <taxon>Eurotatoria</taxon>
        <taxon>Bdelloidea</taxon>
        <taxon>Philodinida</taxon>
        <taxon>Philodinidae</taxon>
        <taxon>Rotaria</taxon>
    </lineage>
</organism>
<sequence length="76" mass="8935">WLPLIDKCLTHPDEHVIKTIRALIYAEKFDSAQDKDKLPYLKIAQMVMDALFPADKKGWTQEGIGWEEYWKTVEDL</sequence>
<protein>
    <submittedName>
        <fullName evidence="1">Uncharacterized protein</fullName>
    </submittedName>
</protein>
<dbReference type="Proteomes" id="UP000663836">
    <property type="component" value="Unassembled WGS sequence"/>
</dbReference>
<evidence type="ECO:0000313" key="1">
    <source>
        <dbReference type="EMBL" id="CAF4346169.1"/>
    </source>
</evidence>
<comment type="caution">
    <text evidence="1">The sequence shown here is derived from an EMBL/GenBank/DDBJ whole genome shotgun (WGS) entry which is preliminary data.</text>
</comment>
<name>A0A820KT03_9BILA</name>
<feature type="non-terminal residue" evidence="1">
    <location>
        <position position="1"/>
    </location>
</feature>
<dbReference type="AlphaFoldDB" id="A0A820KT03"/>
<reference evidence="1" key="1">
    <citation type="submission" date="2021-02" db="EMBL/GenBank/DDBJ databases">
        <authorList>
            <person name="Nowell W R."/>
        </authorList>
    </citation>
    <scope>NUCLEOTIDE SEQUENCE</scope>
</reference>
<gene>
    <name evidence="1" type="ORF">JBS370_LOCUS41782</name>
</gene>
<proteinExistence type="predicted"/>
<dbReference type="EMBL" id="CAJOBD010049197">
    <property type="protein sequence ID" value="CAF4346169.1"/>
    <property type="molecule type" value="Genomic_DNA"/>
</dbReference>